<protein>
    <submittedName>
        <fullName evidence="2">Uncharacterized protein</fullName>
    </submittedName>
</protein>
<accession>A0A2P2PP38</accession>
<dbReference type="AlphaFoldDB" id="A0A2P2PP38"/>
<dbReference type="EMBL" id="GGEC01076014">
    <property type="protein sequence ID" value="MBX56498.1"/>
    <property type="molecule type" value="Transcribed_RNA"/>
</dbReference>
<name>A0A2P2PP38_RHIMU</name>
<sequence length="87" mass="9954">MGSPCPKNNMFPWQAEESQKRRPDSISTLCKIHVFPNIYILFEMSGDLINPTAGQGLSEMYTHKINNTSVCLCRCVDLYGMYIYKVN</sequence>
<evidence type="ECO:0000256" key="1">
    <source>
        <dbReference type="SAM" id="MobiDB-lite"/>
    </source>
</evidence>
<organism evidence="2">
    <name type="scientific">Rhizophora mucronata</name>
    <name type="common">Asiatic mangrove</name>
    <dbReference type="NCBI Taxonomy" id="61149"/>
    <lineage>
        <taxon>Eukaryota</taxon>
        <taxon>Viridiplantae</taxon>
        <taxon>Streptophyta</taxon>
        <taxon>Embryophyta</taxon>
        <taxon>Tracheophyta</taxon>
        <taxon>Spermatophyta</taxon>
        <taxon>Magnoliopsida</taxon>
        <taxon>eudicotyledons</taxon>
        <taxon>Gunneridae</taxon>
        <taxon>Pentapetalae</taxon>
        <taxon>rosids</taxon>
        <taxon>fabids</taxon>
        <taxon>Malpighiales</taxon>
        <taxon>Rhizophoraceae</taxon>
        <taxon>Rhizophora</taxon>
    </lineage>
</organism>
<feature type="region of interest" description="Disordered" evidence="1">
    <location>
        <begin position="1"/>
        <end position="22"/>
    </location>
</feature>
<proteinExistence type="predicted"/>
<evidence type="ECO:0000313" key="2">
    <source>
        <dbReference type="EMBL" id="MBX56498.1"/>
    </source>
</evidence>
<reference evidence="2" key="1">
    <citation type="submission" date="2018-02" db="EMBL/GenBank/DDBJ databases">
        <title>Rhizophora mucronata_Transcriptome.</title>
        <authorList>
            <person name="Meera S.P."/>
            <person name="Sreeshan A."/>
            <person name="Augustine A."/>
        </authorList>
    </citation>
    <scope>NUCLEOTIDE SEQUENCE</scope>
    <source>
        <tissue evidence="2">Leaf</tissue>
    </source>
</reference>